<gene>
    <name evidence="2" type="ORF">K7B10_39445</name>
</gene>
<dbReference type="InterPro" id="IPR001584">
    <property type="entry name" value="Integrase_cat-core"/>
</dbReference>
<reference evidence="2 3" key="1">
    <citation type="submission" date="2021-08" db="EMBL/GenBank/DDBJ databases">
        <title>Genomic Architecture of Streptomyces flavotricini NGL1 and Streptomyces erythrochromogenes HMS4 With Differential Plant Beneficial attributes and laccase production capabilities.</title>
        <authorList>
            <person name="Salwan R."/>
            <person name="Kaur R."/>
            <person name="Sharma V."/>
        </authorList>
    </citation>
    <scope>NUCLEOTIDE SEQUENCE [LARGE SCALE GENOMIC DNA]</scope>
    <source>
        <strain evidence="2 3">NGL1</strain>
    </source>
</reference>
<dbReference type="SUPFAM" id="SSF53098">
    <property type="entry name" value="Ribonuclease H-like"/>
    <property type="match status" value="1"/>
</dbReference>
<dbReference type="Pfam" id="PF00665">
    <property type="entry name" value="rve"/>
    <property type="match status" value="1"/>
</dbReference>
<evidence type="ECO:0000313" key="3">
    <source>
        <dbReference type="Proteomes" id="UP001520654"/>
    </source>
</evidence>
<accession>A0ABS8EI10</accession>
<protein>
    <submittedName>
        <fullName evidence="2">DDE-type integrase/transposase/recombinase</fullName>
    </submittedName>
</protein>
<feature type="domain" description="Integrase catalytic" evidence="1">
    <location>
        <begin position="4"/>
        <end position="63"/>
    </location>
</feature>
<comment type="caution">
    <text evidence="2">The sequence shown here is derived from an EMBL/GenBank/DDBJ whole genome shotgun (WGS) entry which is preliminary data.</text>
</comment>
<evidence type="ECO:0000259" key="1">
    <source>
        <dbReference type="Pfam" id="PF00665"/>
    </source>
</evidence>
<dbReference type="InterPro" id="IPR012337">
    <property type="entry name" value="RNaseH-like_sf"/>
</dbReference>
<keyword evidence="3" id="KW-1185">Reference proteome</keyword>
<dbReference type="EMBL" id="JAINUL010000001">
    <property type="protein sequence ID" value="MCC0100728.1"/>
    <property type="molecule type" value="Genomic_DNA"/>
</dbReference>
<sequence>MQKLTYLPPDGGKFPYLATVIDFASRRLTGWATADHMRTELVTDTLAVAKRAHGSRTGVIMHTSGVRSPCTVPVAGTGLLPGGPVRPFRLALGWPRAQAGRECASVVGRGSARRAARLVSAYRCGVRGTRPWRELGDLPRSDRGRKAV</sequence>
<name>A0ABS8EI10_9ACTN</name>
<proteinExistence type="predicted"/>
<organism evidence="2 3">
    <name type="scientific">Streptomyces flavotricini</name>
    <dbReference type="NCBI Taxonomy" id="66888"/>
    <lineage>
        <taxon>Bacteria</taxon>
        <taxon>Bacillati</taxon>
        <taxon>Actinomycetota</taxon>
        <taxon>Actinomycetes</taxon>
        <taxon>Kitasatosporales</taxon>
        <taxon>Streptomycetaceae</taxon>
        <taxon>Streptomyces</taxon>
    </lineage>
</organism>
<evidence type="ECO:0000313" key="2">
    <source>
        <dbReference type="EMBL" id="MCC0100728.1"/>
    </source>
</evidence>
<dbReference type="Proteomes" id="UP001520654">
    <property type="component" value="Unassembled WGS sequence"/>
</dbReference>